<dbReference type="InterPro" id="IPR002017">
    <property type="entry name" value="Spectrin_repeat"/>
</dbReference>
<name>A0A9D4LA38_DREPO</name>
<comment type="caution">
    <text evidence="1">The sequence shown here is derived from an EMBL/GenBank/DDBJ whole genome shotgun (WGS) entry which is preliminary data.</text>
</comment>
<sequence length="111" mass="13024">MSRFERLKPEVAARKSRLGDSLHFHQLRFDVDEELQWIKERLPAAASTDYGKSLTDAQNLQKKQQVIVIEGIFTGKFFFFSLQFLSDIKIDITIFYLVRLKSVMHQQNSPF</sequence>
<organism evidence="1 2">
    <name type="scientific">Dreissena polymorpha</name>
    <name type="common">Zebra mussel</name>
    <name type="synonym">Mytilus polymorpha</name>
    <dbReference type="NCBI Taxonomy" id="45954"/>
    <lineage>
        <taxon>Eukaryota</taxon>
        <taxon>Metazoa</taxon>
        <taxon>Spiralia</taxon>
        <taxon>Lophotrochozoa</taxon>
        <taxon>Mollusca</taxon>
        <taxon>Bivalvia</taxon>
        <taxon>Autobranchia</taxon>
        <taxon>Heteroconchia</taxon>
        <taxon>Euheterodonta</taxon>
        <taxon>Imparidentia</taxon>
        <taxon>Neoheterodontei</taxon>
        <taxon>Myida</taxon>
        <taxon>Dreissenoidea</taxon>
        <taxon>Dreissenidae</taxon>
        <taxon>Dreissena</taxon>
    </lineage>
</organism>
<keyword evidence="2" id="KW-1185">Reference proteome</keyword>
<reference evidence="1" key="1">
    <citation type="journal article" date="2019" name="bioRxiv">
        <title>The Genome of the Zebra Mussel, Dreissena polymorpha: A Resource for Invasive Species Research.</title>
        <authorList>
            <person name="McCartney M.A."/>
            <person name="Auch B."/>
            <person name="Kono T."/>
            <person name="Mallez S."/>
            <person name="Zhang Y."/>
            <person name="Obille A."/>
            <person name="Becker A."/>
            <person name="Abrahante J.E."/>
            <person name="Garbe J."/>
            <person name="Badalamenti J.P."/>
            <person name="Herman A."/>
            <person name="Mangelson H."/>
            <person name="Liachko I."/>
            <person name="Sullivan S."/>
            <person name="Sone E.D."/>
            <person name="Koren S."/>
            <person name="Silverstein K.A.T."/>
            <person name="Beckman K.B."/>
            <person name="Gohl D.M."/>
        </authorList>
    </citation>
    <scope>NUCLEOTIDE SEQUENCE</scope>
    <source>
        <strain evidence="1">Duluth1</strain>
        <tissue evidence="1">Whole animal</tissue>
    </source>
</reference>
<dbReference type="Gene3D" id="1.20.58.60">
    <property type="match status" value="1"/>
</dbReference>
<dbReference type="EMBL" id="JAIWYP010000003">
    <property type="protein sequence ID" value="KAH3854782.1"/>
    <property type="molecule type" value="Genomic_DNA"/>
</dbReference>
<dbReference type="Proteomes" id="UP000828390">
    <property type="component" value="Unassembled WGS sequence"/>
</dbReference>
<dbReference type="SUPFAM" id="SSF46966">
    <property type="entry name" value="Spectrin repeat"/>
    <property type="match status" value="1"/>
</dbReference>
<proteinExistence type="predicted"/>
<dbReference type="PANTHER" id="PTHR11915">
    <property type="entry name" value="SPECTRIN/FILAMIN RELATED CYTOSKELETAL PROTEIN"/>
    <property type="match status" value="1"/>
</dbReference>
<gene>
    <name evidence="1" type="ORF">DPMN_097331</name>
</gene>
<dbReference type="AlphaFoldDB" id="A0A9D4LA38"/>
<evidence type="ECO:0000313" key="1">
    <source>
        <dbReference type="EMBL" id="KAH3854782.1"/>
    </source>
</evidence>
<evidence type="ECO:0000313" key="2">
    <source>
        <dbReference type="Proteomes" id="UP000828390"/>
    </source>
</evidence>
<reference evidence="1" key="2">
    <citation type="submission" date="2020-11" db="EMBL/GenBank/DDBJ databases">
        <authorList>
            <person name="McCartney M.A."/>
            <person name="Auch B."/>
            <person name="Kono T."/>
            <person name="Mallez S."/>
            <person name="Becker A."/>
            <person name="Gohl D.M."/>
            <person name="Silverstein K.A.T."/>
            <person name="Koren S."/>
            <person name="Bechman K.B."/>
            <person name="Herman A."/>
            <person name="Abrahante J.E."/>
            <person name="Garbe J."/>
        </authorList>
    </citation>
    <scope>NUCLEOTIDE SEQUENCE</scope>
    <source>
        <strain evidence="1">Duluth1</strain>
        <tissue evidence="1">Whole animal</tissue>
    </source>
</reference>
<protein>
    <submittedName>
        <fullName evidence="1">Uncharacterized protein</fullName>
    </submittedName>
</protein>
<accession>A0A9D4LA38</accession>
<dbReference type="Pfam" id="PF00435">
    <property type="entry name" value="Spectrin"/>
    <property type="match status" value="1"/>
</dbReference>